<proteinExistence type="predicted"/>
<protein>
    <submittedName>
        <fullName evidence="2">Cytoplasmic chaperone TorD family protein</fullName>
    </submittedName>
</protein>
<dbReference type="InterPro" id="IPR036411">
    <property type="entry name" value="TorD-like_sf"/>
</dbReference>
<sequence>MNTTSTNDNEKQLAAGYAVLARCWREPDADLVAAIETGDLDEVATDIDTVSLDALRIEYTRLFVGPAEPPCPPYESVYRDEGGQVLGPMTRAVVTWYRSYDLEPDVEVPELPDHIGTELEFLGCLYRENETEAAKQFLEEHPREWIGQFLNEVREATDEPFYAALADTTERVIEPLESTTPP</sequence>
<dbReference type="EMBL" id="CP031310">
    <property type="protein sequence ID" value="QCC52495.1"/>
    <property type="molecule type" value="Genomic_DNA"/>
</dbReference>
<dbReference type="Gene3D" id="1.10.3480.10">
    <property type="entry name" value="TorD-like"/>
    <property type="match status" value="1"/>
</dbReference>
<dbReference type="PANTHER" id="PTHR34227">
    <property type="entry name" value="CHAPERONE PROTEIN YCDY"/>
    <property type="match status" value="1"/>
</dbReference>
<dbReference type="STRING" id="1457250.GCA_000755225_01913"/>
<gene>
    <name evidence="2" type="ORF">DV733_15195</name>
</gene>
<keyword evidence="3" id="KW-1185">Reference proteome</keyword>
<name>A0A4D6HG34_9EURY</name>
<reference evidence="2 3" key="1">
    <citation type="journal article" date="2019" name="Nat. Commun.">
        <title>A new type of DNA phosphorothioation-based antiviral system in archaea.</title>
        <authorList>
            <person name="Xiong L."/>
            <person name="Liu S."/>
            <person name="Chen S."/>
            <person name="Xiao Y."/>
            <person name="Zhu B."/>
            <person name="Gao Y."/>
            <person name="Zhang Y."/>
            <person name="Chen B."/>
            <person name="Luo J."/>
            <person name="Deng Z."/>
            <person name="Chen X."/>
            <person name="Wang L."/>
            <person name="Chen S."/>
        </authorList>
    </citation>
    <scope>NUCLEOTIDE SEQUENCE [LARGE SCALE GENOMIC DNA]</scope>
    <source>
        <strain evidence="2 3">CBA1105</strain>
    </source>
</reference>
<dbReference type="OrthoDB" id="320758at2157"/>
<dbReference type="Pfam" id="PF02613">
    <property type="entry name" value="Nitrate_red_del"/>
    <property type="match status" value="1"/>
</dbReference>
<dbReference type="SUPFAM" id="SSF89155">
    <property type="entry name" value="TorD-like"/>
    <property type="match status" value="1"/>
</dbReference>
<evidence type="ECO:0000256" key="1">
    <source>
        <dbReference type="ARBA" id="ARBA00023186"/>
    </source>
</evidence>
<dbReference type="GeneID" id="39849233"/>
<evidence type="ECO:0000313" key="2">
    <source>
        <dbReference type="EMBL" id="QCC52495.1"/>
    </source>
</evidence>
<dbReference type="RefSeq" id="WP_049992818.1">
    <property type="nucleotide sequence ID" value="NZ_CP031310.1"/>
</dbReference>
<organism evidence="2 3">
    <name type="scientific">Halapricum salinum</name>
    <dbReference type="NCBI Taxonomy" id="1457250"/>
    <lineage>
        <taxon>Archaea</taxon>
        <taxon>Methanobacteriati</taxon>
        <taxon>Methanobacteriota</taxon>
        <taxon>Stenosarchaea group</taxon>
        <taxon>Halobacteria</taxon>
        <taxon>Halobacteriales</taxon>
        <taxon>Haloarculaceae</taxon>
        <taxon>Halapricum</taxon>
    </lineage>
</organism>
<dbReference type="PANTHER" id="PTHR34227:SF1">
    <property type="entry name" value="DIMETHYL SULFOXIDE REDUCTASE CHAPERONE-RELATED"/>
    <property type="match status" value="1"/>
</dbReference>
<dbReference type="InterPro" id="IPR020945">
    <property type="entry name" value="DMSO/NO3_reduct_chaperone"/>
</dbReference>
<accession>A0A4D6HG34</accession>
<dbReference type="Proteomes" id="UP000296706">
    <property type="component" value="Chromosome"/>
</dbReference>
<dbReference type="AlphaFoldDB" id="A0A4D6HG34"/>
<dbReference type="InterPro" id="IPR050289">
    <property type="entry name" value="TorD/DmsD_chaperones"/>
</dbReference>
<keyword evidence="1" id="KW-0143">Chaperone</keyword>
<dbReference type="KEGG" id="hsn:DV733_15195"/>
<evidence type="ECO:0000313" key="3">
    <source>
        <dbReference type="Proteomes" id="UP000296706"/>
    </source>
</evidence>